<organism evidence="1 2">
    <name type="scientific">Tenacibaculum polynesiense</name>
    <dbReference type="NCBI Taxonomy" id="3137857"/>
    <lineage>
        <taxon>Bacteria</taxon>
        <taxon>Pseudomonadati</taxon>
        <taxon>Bacteroidota</taxon>
        <taxon>Flavobacteriia</taxon>
        <taxon>Flavobacteriales</taxon>
        <taxon>Flavobacteriaceae</taxon>
        <taxon>Tenacibaculum</taxon>
    </lineage>
</organism>
<sequence>MKKSKEELKQFFETGDKPTQQQYADLIDSYIDAKQPQGEANRRFVIDETGEVSVALDTQGGDTIVKVFDLAALNAIDSVSYELAHNFNIKTHVRVDVLTGDGYLDAPLSTSLRQKVVLDNAGVITYGANLLEFSGWEIPANELSSHKLLIEYISN</sequence>
<keyword evidence="2" id="KW-1185">Reference proteome</keyword>
<reference evidence="1 2" key="1">
    <citation type="submission" date="2024-05" db="EMBL/GenBank/DDBJ databases">
        <authorList>
            <person name="Duchaud E."/>
        </authorList>
    </citation>
    <scope>NUCLEOTIDE SEQUENCE [LARGE SCALE GENOMIC DNA]</scope>
    <source>
        <strain evidence="1">Ena-SAMPLE-TAB-13-05-2024-13:56:06:370-140308</strain>
    </source>
</reference>
<accession>A0ABM9P9R8</accession>
<dbReference type="Proteomes" id="UP001497527">
    <property type="component" value="Unassembled WGS sequence"/>
</dbReference>
<comment type="caution">
    <text evidence="1">The sequence shown here is derived from an EMBL/GenBank/DDBJ whole genome shotgun (WGS) entry which is preliminary data.</text>
</comment>
<evidence type="ECO:0000313" key="2">
    <source>
        <dbReference type="Proteomes" id="UP001497527"/>
    </source>
</evidence>
<evidence type="ECO:0000313" key="1">
    <source>
        <dbReference type="EMBL" id="CAL2102322.1"/>
    </source>
</evidence>
<gene>
    <name evidence="1" type="ORF">T190423A01A_20073</name>
</gene>
<dbReference type="RefSeq" id="WP_348715497.1">
    <property type="nucleotide sequence ID" value="NZ_CAXJIO010000011.1"/>
</dbReference>
<proteinExistence type="predicted"/>
<name>A0ABM9P9R8_9FLAO</name>
<protein>
    <submittedName>
        <fullName evidence="1">Uncharacterized protein</fullName>
    </submittedName>
</protein>
<dbReference type="EMBL" id="CAXJIO010000011">
    <property type="protein sequence ID" value="CAL2102322.1"/>
    <property type="molecule type" value="Genomic_DNA"/>
</dbReference>